<accession>A0A7S3CHB9</accession>
<dbReference type="EMBL" id="CP151512">
    <property type="protein sequence ID" value="WZN65579.1"/>
    <property type="molecule type" value="Genomic_DNA"/>
</dbReference>
<keyword evidence="4" id="KW-1185">Reference proteome</keyword>
<evidence type="ECO:0000313" key="2">
    <source>
        <dbReference type="EMBL" id="CAE0196002.1"/>
    </source>
</evidence>
<dbReference type="AlphaFoldDB" id="A0A7S3CHB9"/>
<proteinExistence type="predicted"/>
<reference evidence="3 4" key="2">
    <citation type="submission" date="2024-03" db="EMBL/GenBank/DDBJ databases">
        <title>Complete genome sequence of the green alga Chloropicon roscoffensis RCC1871.</title>
        <authorList>
            <person name="Lemieux C."/>
            <person name="Pombert J.-F."/>
            <person name="Otis C."/>
            <person name="Turmel M."/>
        </authorList>
    </citation>
    <scope>NUCLEOTIDE SEQUENCE [LARGE SCALE GENOMIC DNA]</scope>
    <source>
        <strain evidence="3 4">RCC1871</strain>
    </source>
</reference>
<protein>
    <submittedName>
        <fullName evidence="2">Uncharacterized protein</fullName>
    </submittedName>
</protein>
<evidence type="ECO:0000256" key="1">
    <source>
        <dbReference type="SAM" id="Phobius"/>
    </source>
</evidence>
<evidence type="ECO:0000313" key="4">
    <source>
        <dbReference type="Proteomes" id="UP001472866"/>
    </source>
</evidence>
<feature type="transmembrane region" description="Helical" evidence="1">
    <location>
        <begin position="77"/>
        <end position="94"/>
    </location>
</feature>
<feature type="transmembrane region" description="Helical" evidence="1">
    <location>
        <begin position="53"/>
        <end position="71"/>
    </location>
</feature>
<keyword evidence="1" id="KW-1133">Transmembrane helix</keyword>
<keyword evidence="1" id="KW-0472">Membrane</keyword>
<evidence type="ECO:0000313" key="3">
    <source>
        <dbReference type="EMBL" id="WZN65579.1"/>
    </source>
</evidence>
<dbReference type="Proteomes" id="UP001472866">
    <property type="component" value="Chromosome 12"/>
</dbReference>
<gene>
    <name evidence="2" type="ORF">CROS1456_LOCUS9099</name>
    <name evidence="3" type="ORF">HKI87_12g71390</name>
</gene>
<keyword evidence="1" id="KW-0812">Transmembrane</keyword>
<reference evidence="2" key="1">
    <citation type="submission" date="2021-01" db="EMBL/GenBank/DDBJ databases">
        <authorList>
            <person name="Corre E."/>
            <person name="Pelletier E."/>
            <person name="Niang G."/>
            <person name="Scheremetjew M."/>
            <person name="Finn R."/>
            <person name="Kale V."/>
            <person name="Holt S."/>
            <person name="Cochrane G."/>
            <person name="Meng A."/>
            <person name="Brown T."/>
            <person name="Cohen L."/>
        </authorList>
    </citation>
    <scope>NUCLEOTIDE SEQUENCE</scope>
    <source>
        <strain evidence="2">RCC1871</strain>
    </source>
</reference>
<feature type="transmembrane region" description="Helical" evidence="1">
    <location>
        <begin position="106"/>
        <end position="123"/>
    </location>
</feature>
<name>A0A7S3CHB9_9CHLO</name>
<dbReference type="EMBL" id="HBHZ01011767">
    <property type="protein sequence ID" value="CAE0196002.1"/>
    <property type="molecule type" value="Transcribed_RNA"/>
</dbReference>
<organism evidence="2">
    <name type="scientific">Chloropicon roscoffensis</name>
    <dbReference type="NCBI Taxonomy" id="1461544"/>
    <lineage>
        <taxon>Eukaryota</taxon>
        <taxon>Viridiplantae</taxon>
        <taxon>Chlorophyta</taxon>
        <taxon>Chloropicophyceae</taxon>
        <taxon>Chloropicales</taxon>
        <taxon>Chloropicaceae</taxon>
        <taxon>Chloropicon</taxon>
    </lineage>
</organism>
<sequence>MPHGDFSDYTAYGHLACGIASLVKPELWYASLGPIGPLLDGTPNPDALRCAKAAGVLLVWIGWVMYVVRWNTVNGPFAAGPACLGNAALALFVANGMDGGIQKLRFWHVYAALAILGALHFMFNPNPKWTPATLKKHEEERRKRKAAKK</sequence>